<dbReference type="PANTHER" id="PTHR34219:SF6">
    <property type="entry name" value="BLR3280 PROTEIN"/>
    <property type="match status" value="1"/>
</dbReference>
<name>A0AA48REK7_9ZZZZ</name>
<keyword evidence="1" id="KW-0812">Transmembrane</keyword>
<dbReference type="EMBL" id="OY288114">
    <property type="protein sequence ID" value="CAJ0873581.1"/>
    <property type="molecule type" value="Genomic_DNA"/>
</dbReference>
<dbReference type="PANTHER" id="PTHR34219">
    <property type="entry name" value="IRON-REGULATED INNER MEMBRANE PROTEIN-RELATED"/>
    <property type="match status" value="1"/>
</dbReference>
<feature type="transmembrane region" description="Helical" evidence="1">
    <location>
        <begin position="6"/>
        <end position="30"/>
    </location>
</feature>
<reference evidence="2" key="1">
    <citation type="submission" date="2023-07" db="EMBL/GenBank/DDBJ databases">
        <authorList>
            <person name="Pelsma A.J. K."/>
        </authorList>
    </citation>
    <scope>NUCLEOTIDE SEQUENCE</scope>
</reference>
<protein>
    <recommendedName>
        <fullName evidence="3">PepSY domain-containing protein</fullName>
    </recommendedName>
</protein>
<evidence type="ECO:0008006" key="3">
    <source>
        <dbReference type="Google" id="ProtNLM"/>
    </source>
</evidence>
<sequence length="461" mass="49375">MPVLLFIHRWIGVALAVFMVGWLSSGLVIANSGSIALTRAAQLAHLPSLAPQPGWLSAEAAVAAIAASRENFTRGASVADARLVRLGDAPAWIVENSRGDRLAVSAVDGALVDISPTLAEQIARKWLLAEKSAAGLAYLDTADSVVGVRNAELLKPFHRFAALDDAGTIIVVSAKSGDVVQAATRFERGLYYAGAWLHLFRPLDLLNAGEFRRTALTYAGGFAFIGALTGVIVGLVKWRPGFFGRPTYSQGRTQPYREKWLKYHFWAGLIGGVFAALWAGSGFLSTNPGQIFSPATASPAELALYYGAGRQSEGAPLPAVSEKIVELRWSRLGDAAVVTAYDRDGTRHALAGASAIDDGALISAAARLAGSTAIAAHEPLADYDSYYVAGHGQGAAERPLPALRVDLADAGHTSLYIDPADGRLLLKLDDSRRKFRWLYSAVHHWDFGWFRDFHLARRSGS</sequence>
<proteinExistence type="predicted"/>
<feature type="transmembrane region" description="Helical" evidence="1">
    <location>
        <begin position="215"/>
        <end position="236"/>
    </location>
</feature>
<organism evidence="2">
    <name type="scientific">freshwater sediment metagenome</name>
    <dbReference type="NCBI Taxonomy" id="556182"/>
    <lineage>
        <taxon>unclassified sequences</taxon>
        <taxon>metagenomes</taxon>
        <taxon>ecological metagenomes</taxon>
    </lineage>
</organism>
<evidence type="ECO:0000313" key="2">
    <source>
        <dbReference type="EMBL" id="CAJ0873581.1"/>
    </source>
</evidence>
<accession>A0AA48REK7</accession>
<dbReference type="AlphaFoldDB" id="A0AA48REK7"/>
<evidence type="ECO:0000256" key="1">
    <source>
        <dbReference type="SAM" id="Phobius"/>
    </source>
</evidence>
<gene>
    <name evidence="2" type="ORF">AMST5_02522</name>
</gene>
<dbReference type="InterPro" id="IPR005625">
    <property type="entry name" value="PepSY-ass_TM"/>
</dbReference>
<feature type="transmembrane region" description="Helical" evidence="1">
    <location>
        <begin position="263"/>
        <end position="284"/>
    </location>
</feature>
<keyword evidence="1" id="KW-1133">Transmembrane helix</keyword>
<keyword evidence="1" id="KW-0472">Membrane</keyword>